<accession>A0ABW1QFA8</accession>
<dbReference type="RefSeq" id="WP_377001958.1">
    <property type="nucleotide sequence ID" value="NZ_JBHSQE010000009.1"/>
</dbReference>
<keyword evidence="2" id="KW-1185">Reference proteome</keyword>
<sequence>MLDAVRRAWEGQADVSLATLFAMLANRGIGWGSSDEDLLCELAELERQHPGELPLIDARVTARYLLQTEEPAHRVTVDPWRIIARRPGVTTQPGVWDYATVRTAVVGGPLVLTSADGIEHRLGVLSRITLLDATPTASVTSLDGLRRRAMGDAVYLIVLEDDSQVLLSGALEHFAAGRRELRQESRSWEQLLRCTPGEAFTVQPGGVDYAAVRQILVVEA</sequence>
<gene>
    <name evidence="1" type="ORF">ACFPUZ_11065</name>
</gene>
<name>A0ABW1QFA8_9CORY</name>
<comment type="caution">
    <text evidence="1">The sequence shown here is derived from an EMBL/GenBank/DDBJ whole genome shotgun (WGS) entry which is preliminary data.</text>
</comment>
<protein>
    <submittedName>
        <fullName evidence="1">Uncharacterized protein</fullName>
    </submittedName>
</protein>
<evidence type="ECO:0000313" key="2">
    <source>
        <dbReference type="Proteomes" id="UP001596244"/>
    </source>
</evidence>
<dbReference type="EMBL" id="JBHSQE010000009">
    <property type="protein sequence ID" value="MFC6147339.1"/>
    <property type="molecule type" value="Genomic_DNA"/>
</dbReference>
<evidence type="ECO:0000313" key="1">
    <source>
        <dbReference type="EMBL" id="MFC6147339.1"/>
    </source>
</evidence>
<organism evidence="1 2">
    <name type="scientific">Corynebacterium nasicanis</name>
    <dbReference type="NCBI Taxonomy" id="1448267"/>
    <lineage>
        <taxon>Bacteria</taxon>
        <taxon>Bacillati</taxon>
        <taxon>Actinomycetota</taxon>
        <taxon>Actinomycetes</taxon>
        <taxon>Mycobacteriales</taxon>
        <taxon>Corynebacteriaceae</taxon>
        <taxon>Corynebacterium</taxon>
    </lineage>
</organism>
<dbReference type="Proteomes" id="UP001596244">
    <property type="component" value="Unassembled WGS sequence"/>
</dbReference>
<proteinExistence type="predicted"/>
<reference evidence="2" key="1">
    <citation type="journal article" date="2019" name="Int. J. Syst. Evol. Microbiol.">
        <title>The Global Catalogue of Microorganisms (GCM) 10K type strain sequencing project: providing services to taxonomists for standard genome sequencing and annotation.</title>
        <authorList>
            <consortium name="The Broad Institute Genomics Platform"/>
            <consortium name="The Broad Institute Genome Sequencing Center for Infectious Disease"/>
            <person name="Wu L."/>
            <person name="Ma J."/>
        </authorList>
    </citation>
    <scope>NUCLEOTIDE SEQUENCE [LARGE SCALE GENOMIC DNA]</scope>
    <source>
        <strain evidence="2">CCUG 51943</strain>
    </source>
</reference>